<feature type="domain" description="MacB-like periplasmic core" evidence="9">
    <location>
        <begin position="435"/>
        <end position="628"/>
    </location>
</feature>
<evidence type="ECO:0000256" key="7">
    <source>
        <dbReference type="SAM" id="Phobius"/>
    </source>
</evidence>
<feature type="transmembrane region" description="Helical" evidence="7">
    <location>
        <begin position="338"/>
        <end position="363"/>
    </location>
</feature>
<dbReference type="RefSeq" id="WP_138567141.1">
    <property type="nucleotide sequence ID" value="NZ_PNCM01000015.1"/>
</dbReference>
<proteinExistence type="inferred from homology"/>
<keyword evidence="2" id="KW-1003">Cell membrane</keyword>
<feature type="domain" description="MacB-like periplasmic core" evidence="9">
    <location>
        <begin position="24"/>
        <end position="212"/>
    </location>
</feature>
<evidence type="ECO:0000256" key="3">
    <source>
        <dbReference type="ARBA" id="ARBA00022692"/>
    </source>
</evidence>
<dbReference type="PANTHER" id="PTHR30572">
    <property type="entry name" value="MEMBRANE COMPONENT OF TRANSPORTER-RELATED"/>
    <property type="match status" value="1"/>
</dbReference>
<evidence type="ECO:0000259" key="9">
    <source>
        <dbReference type="Pfam" id="PF12704"/>
    </source>
</evidence>
<feature type="transmembrane region" description="Helical" evidence="7">
    <location>
        <begin position="728"/>
        <end position="758"/>
    </location>
</feature>
<keyword evidence="3 7" id="KW-0812">Transmembrane</keyword>
<evidence type="ECO:0000313" key="10">
    <source>
        <dbReference type="EMBL" id="TMP81473.1"/>
    </source>
</evidence>
<reference evidence="10 11" key="1">
    <citation type="submission" date="2017-12" db="EMBL/GenBank/DDBJ databases">
        <authorList>
            <person name="Paulsen S."/>
            <person name="Gram L.K."/>
        </authorList>
    </citation>
    <scope>NUCLEOTIDE SEQUENCE [LARGE SCALE GENOMIC DNA]</scope>
    <source>
        <strain evidence="10 11">S1189</strain>
    </source>
</reference>
<dbReference type="GO" id="GO:0022857">
    <property type="term" value="F:transmembrane transporter activity"/>
    <property type="evidence" value="ECO:0007669"/>
    <property type="project" value="TreeGrafter"/>
</dbReference>
<dbReference type="Proteomes" id="UP000307362">
    <property type="component" value="Unassembled WGS sequence"/>
</dbReference>
<keyword evidence="4 7" id="KW-1133">Transmembrane helix</keyword>
<feature type="transmembrane region" description="Helical" evidence="7">
    <location>
        <begin position="686"/>
        <end position="707"/>
    </location>
</feature>
<feature type="transmembrane region" description="Helical" evidence="7">
    <location>
        <begin position="378"/>
        <end position="400"/>
    </location>
</feature>
<evidence type="ECO:0000256" key="1">
    <source>
        <dbReference type="ARBA" id="ARBA00004651"/>
    </source>
</evidence>
<dbReference type="InterPro" id="IPR050250">
    <property type="entry name" value="Macrolide_Exporter_MacB"/>
</dbReference>
<dbReference type="InterPro" id="IPR003838">
    <property type="entry name" value="ABC3_permease_C"/>
</dbReference>
<evidence type="ECO:0000256" key="5">
    <source>
        <dbReference type="ARBA" id="ARBA00023136"/>
    </source>
</evidence>
<dbReference type="InterPro" id="IPR025857">
    <property type="entry name" value="MacB_PCD"/>
</dbReference>
<dbReference type="EMBL" id="PNCM01000015">
    <property type="protein sequence ID" value="TMP81473.1"/>
    <property type="molecule type" value="Genomic_DNA"/>
</dbReference>
<dbReference type="PANTHER" id="PTHR30572:SF4">
    <property type="entry name" value="ABC TRANSPORTER PERMEASE YTRF"/>
    <property type="match status" value="1"/>
</dbReference>
<evidence type="ECO:0000256" key="2">
    <source>
        <dbReference type="ARBA" id="ARBA00022475"/>
    </source>
</evidence>
<comment type="caution">
    <text evidence="10">The sequence shown here is derived from an EMBL/GenBank/DDBJ whole genome shotgun (WGS) entry which is preliminary data.</text>
</comment>
<name>A0A5S3YUR5_9GAMM</name>
<reference evidence="11" key="2">
    <citation type="submission" date="2019-06" db="EMBL/GenBank/DDBJ databases">
        <title>Co-occurence of chitin degradation, pigmentation and bioactivity in marine Pseudoalteromonas.</title>
        <authorList>
            <person name="Sonnenschein E.C."/>
            <person name="Bech P.K."/>
        </authorList>
    </citation>
    <scope>NUCLEOTIDE SEQUENCE [LARGE SCALE GENOMIC DNA]</scope>
    <source>
        <strain evidence="11">S1189</strain>
    </source>
</reference>
<feature type="transmembrane region" description="Helical" evidence="7">
    <location>
        <begin position="770"/>
        <end position="793"/>
    </location>
</feature>
<evidence type="ECO:0008006" key="12">
    <source>
        <dbReference type="Google" id="ProtNLM"/>
    </source>
</evidence>
<feature type="transmembrane region" description="Helical" evidence="7">
    <location>
        <begin position="434"/>
        <end position="454"/>
    </location>
</feature>
<evidence type="ECO:0000313" key="11">
    <source>
        <dbReference type="Proteomes" id="UP000307362"/>
    </source>
</evidence>
<sequence>MKQIIYQSKQAWASLSKKPGFIATVVTTMGVTLGALLCVLTLGYLLLVKPLPYPEHEKLYKVEHIFHDSKDKIQGTAFTYPGLIHLYKNQDVFSKSALIYYGQDVLTNLPSSPRLETGYVTPDWFDLLDANMALGRQFEKSEALNTNNPVAIISHQLWQQTFDGDPNILDKKVDFRGVSFNIVGVLDKSFIEPQIANVGQNTSVWFPFDYNRGKRYEGAWGNILGALTFVGKKNTELTDSQAAQTLTALVNDKWQQEIAGSAFFAGWRVNMVLTSFHDEILGDSGNTVYLLLAGVLGLVLIASANIANLLMSRTAEQQRQLAIFAALGAKQSQLFKTLLAETGVLMGLSVLFALIIAMSGFYIMQTYLVTVLPRVDELAINVVTLTAAVLFALLFALLFAGLSRRIINYKALNSMLQSSGKGTGIQVSKKTRQFLIVSQVAIATVLVFANISLFKEAYNTITETKSYKVADKLELSVSLSAATRPPREEIISLNNELKEKLAQLPQVESVSLSSSVLRDYSLWALTSITDNSRHVIYNKDIDDIYFDMLGMELIEGDNFSQADIQDRPRKLIVNDVFAKQLNPSGSAVGMQLSNNPEQPSFTIIGVVKGIKLPGQTDIPARVYGPTSRDDNDFTLNLLPGQRLSRDQTANTIKEVSSLYTLFRLEYFEEIEQEQLFTQYATAVTTAALAVLTFFLAGVGLYGILSYGTHMRRFELGTRMAIGAKRKHLVGLIIKDNVSVVIMGVAASIVILTAIYLAYDELFMTYLASNIVTMFMVTVVAITGLSLFACYWPLRQFINQPAIHSLRNSD</sequence>
<feature type="domain" description="ABC3 transporter permease C-terminal" evidence="8">
    <location>
        <begin position="296"/>
        <end position="405"/>
    </location>
</feature>
<feature type="domain" description="ABC3 transporter permease C-terminal" evidence="8">
    <location>
        <begin position="687"/>
        <end position="790"/>
    </location>
</feature>
<dbReference type="AlphaFoldDB" id="A0A5S3YUR5"/>
<dbReference type="Pfam" id="PF12704">
    <property type="entry name" value="MacB_PCD"/>
    <property type="match status" value="2"/>
</dbReference>
<dbReference type="Pfam" id="PF02687">
    <property type="entry name" value="FtsX"/>
    <property type="match status" value="2"/>
</dbReference>
<accession>A0A5S3YUR5</accession>
<evidence type="ECO:0000256" key="6">
    <source>
        <dbReference type="ARBA" id="ARBA00038076"/>
    </source>
</evidence>
<feature type="transmembrane region" description="Helical" evidence="7">
    <location>
        <begin position="21"/>
        <end position="47"/>
    </location>
</feature>
<comment type="similarity">
    <text evidence="6">Belongs to the ABC-4 integral membrane protein family.</text>
</comment>
<evidence type="ECO:0000259" key="8">
    <source>
        <dbReference type="Pfam" id="PF02687"/>
    </source>
</evidence>
<feature type="transmembrane region" description="Helical" evidence="7">
    <location>
        <begin position="288"/>
        <end position="311"/>
    </location>
</feature>
<organism evidence="10 11">
    <name type="scientific">Pseudoalteromonas phenolica</name>
    <dbReference type="NCBI Taxonomy" id="161398"/>
    <lineage>
        <taxon>Bacteria</taxon>
        <taxon>Pseudomonadati</taxon>
        <taxon>Pseudomonadota</taxon>
        <taxon>Gammaproteobacteria</taxon>
        <taxon>Alteromonadales</taxon>
        <taxon>Pseudoalteromonadaceae</taxon>
        <taxon>Pseudoalteromonas</taxon>
    </lineage>
</organism>
<comment type="subcellular location">
    <subcellularLocation>
        <location evidence="1">Cell membrane</location>
        <topology evidence="1">Multi-pass membrane protein</topology>
    </subcellularLocation>
</comment>
<protein>
    <recommendedName>
        <fullName evidence="12">Permease</fullName>
    </recommendedName>
</protein>
<gene>
    <name evidence="10" type="ORF">CWB73_07780</name>
</gene>
<dbReference type="GO" id="GO:0005886">
    <property type="term" value="C:plasma membrane"/>
    <property type="evidence" value="ECO:0007669"/>
    <property type="project" value="UniProtKB-SubCell"/>
</dbReference>
<evidence type="ECO:0000256" key="4">
    <source>
        <dbReference type="ARBA" id="ARBA00022989"/>
    </source>
</evidence>
<keyword evidence="5 7" id="KW-0472">Membrane</keyword>
<dbReference type="OrthoDB" id="5749226at2"/>